<reference evidence="2" key="1">
    <citation type="submission" date="2021-01" db="EMBL/GenBank/DDBJ databases">
        <title>Whole genome shotgun sequence of Planotetraspora silvatica NBRC 100141.</title>
        <authorList>
            <person name="Komaki H."/>
            <person name="Tamura T."/>
        </authorList>
    </citation>
    <scope>NUCLEOTIDE SEQUENCE</scope>
    <source>
        <strain evidence="2">NBRC 100141</strain>
    </source>
</reference>
<dbReference type="SUPFAM" id="SSF51569">
    <property type="entry name" value="Aldolase"/>
    <property type="match status" value="1"/>
</dbReference>
<feature type="active site" description="Proton donor" evidence="1">
    <location>
        <position position="146"/>
    </location>
</feature>
<proteinExistence type="predicted"/>
<dbReference type="PANTHER" id="PTHR47916:SF1">
    <property type="entry name" value="3-HYDROXY-5-PHOSPHONOOXYPENTANE-2,4-DIONE THIOLASE"/>
    <property type="match status" value="1"/>
</dbReference>
<name>A0A8J3XPM9_9ACTN</name>
<gene>
    <name evidence="2" type="ORF">Psi02_39950</name>
</gene>
<dbReference type="InterPro" id="IPR002915">
    <property type="entry name" value="DeoC/FbaB/LacD_aldolase"/>
</dbReference>
<dbReference type="EMBL" id="BOOQ01000026">
    <property type="protein sequence ID" value="GII47571.1"/>
    <property type="molecule type" value="Genomic_DNA"/>
</dbReference>
<feature type="active site" description="Schiff-base intermediate with dihydroxyacetone-P" evidence="1">
    <location>
        <position position="179"/>
    </location>
</feature>
<dbReference type="InterPro" id="IPR041720">
    <property type="entry name" value="FbaB-like"/>
</dbReference>
<comment type="caution">
    <text evidence="2">The sequence shown here is derived from an EMBL/GenBank/DDBJ whole genome shotgun (WGS) entry which is preliminary data.</text>
</comment>
<dbReference type="Pfam" id="PF01791">
    <property type="entry name" value="DeoC"/>
    <property type="match status" value="1"/>
</dbReference>
<sequence>MPGLGTAVRLNRIFSNPSGRFFSVAVDHFVGYPRTMQDGLRDLPSMVKTLVDVAPDAITMFAGSARAIWMPYAGTLPLIVQAGCFTPDDRVMEVLATPEDALRLGADAIALAIGVRGPNEGTYLRYLDRTVAAAEKLELPVIAHIYPRSYVNGPEIVTDAEDIAWAARCGIECGADVIKIAYTGSIDSFAEIVDSSPRPIVVAGGLRTSSLHEALTTANESLKAGAVGLTVGRNVWGHDDPAAVAKAFKSVIHDGVAVDDAL</sequence>
<dbReference type="InterPro" id="IPR050456">
    <property type="entry name" value="DeoC/FbaB_aldolase"/>
</dbReference>
<dbReference type="Gene3D" id="3.20.20.70">
    <property type="entry name" value="Aldolase class I"/>
    <property type="match status" value="1"/>
</dbReference>
<dbReference type="AlphaFoldDB" id="A0A8J3XPM9"/>
<organism evidence="2 3">
    <name type="scientific">Planotetraspora silvatica</name>
    <dbReference type="NCBI Taxonomy" id="234614"/>
    <lineage>
        <taxon>Bacteria</taxon>
        <taxon>Bacillati</taxon>
        <taxon>Actinomycetota</taxon>
        <taxon>Actinomycetes</taxon>
        <taxon>Streptosporangiales</taxon>
        <taxon>Streptosporangiaceae</taxon>
        <taxon>Planotetraspora</taxon>
    </lineage>
</organism>
<dbReference type="GO" id="GO:0004332">
    <property type="term" value="F:fructose-bisphosphate aldolase activity"/>
    <property type="evidence" value="ECO:0007669"/>
    <property type="project" value="InterPro"/>
</dbReference>
<dbReference type="Proteomes" id="UP000644610">
    <property type="component" value="Unassembled WGS sequence"/>
</dbReference>
<dbReference type="InterPro" id="IPR013785">
    <property type="entry name" value="Aldolase_TIM"/>
</dbReference>
<dbReference type="RefSeq" id="WP_203976227.1">
    <property type="nucleotide sequence ID" value="NZ_BAAAKY010000050.1"/>
</dbReference>
<dbReference type="PANTHER" id="PTHR47916">
    <property type="entry name" value="FRUCTOSE-BISPHOSPHATE ALDOLASE CLASS 1"/>
    <property type="match status" value="1"/>
</dbReference>
<accession>A0A8J3XPM9</accession>
<dbReference type="PIRSF" id="PIRSF038992">
    <property type="entry name" value="Aldolase_Ia"/>
    <property type="match status" value="1"/>
</dbReference>
<evidence type="ECO:0000256" key="1">
    <source>
        <dbReference type="PIRSR" id="PIRSR038992-1"/>
    </source>
</evidence>
<keyword evidence="3" id="KW-1185">Reference proteome</keyword>
<evidence type="ECO:0000313" key="2">
    <source>
        <dbReference type="EMBL" id="GII47571.1"/>
    </source>
</evidence>
<protein>
    <submittedName>
        <fullName evidence="2">Aldolase</fullName>
    </submittedName>
</protein>
<dbReference type="SMART" id="SM01133">
    <property type="entry name" value="DeoC"/>
    <property type="match status" value="1"/>
</dbReference>
<evidence type="ECO:0000313" key="3">
    <source>
        <dbReference type="Proteomes" id="UP000644610"/>
    </source>
</evidence>